<dbReference type="InterPro" id="IPR006439">
    <property type="entry name" value="HAD-SF_hydro_IA"/>
</dbReference>
<organism evidence="3 4">
    <name type="scientific">Streptomyces viridochromogenes</name>
    <dbReference type="NCBI Taxonomy" id="1938"/>
    <lineage>
        <taxon>Bacteria</taxon>
        <taxon>Bacillati</taxon>
        <taxon>Actinomycetota</taxon>
        <taxon>Actinomycetes</taxon>
        <taxon>Kitasatosporales</taxon>
        <taxon>Streptomycetaceae</taxon>
        <taxon>Streptomyces</taxon>
    </lineage>
</organism>
<dbReference type="InterPro" id="IPR023198">
    <property type="entry name" value="PGP-like_dom2"/>
</dbReference>
<keyword evidence="2" id="KW-0460">Magnesium</keyword>
<evidence type="ECO:0008006" key="5">
    <source>
        <dbReference type="Google" id="ProtNLM"/>
    </source>
</evidence>
<keyword evidence="1" id="KW-0378">Hydrolase</keyword>
<dbReference type="SFLD" id="SFLDG01129">
    <property type="entry name" value="C1.5:_HAD__Beta-PGM__Phosphata"/>
    <property type="match status" value="1"/>
</dbReference>
<evidence type="ECO:0000313" key="4">
    <source>
        <dbReference type="Proteomes" id="UP000037432"/>
    </source>
</evidence>
<dbReference type="SUPFAM" id="SSF56784">
    <property type="entry name" value="HAD-like"/>
    <property type="match status" value="1"/>
</dbReference>
<dbReference type="AlphaFoldDB" id="A0A0J8BZS5"/>
<dbReference type="GO" id="GO:0046872">
    <property type="term" value="F:metal ion binding"/>
    <property type="evidence" value="ECO:0007669"/>
    <property type="project" value="UniProtKB-KW"/>
</dbReference>
<dbReference type="GO" id="GO:0005829">
    <property type="term" value="C:cytosol"/>
    <property type="evidence" value="ECO:0007669"/>
    <property type="project" value="TreeGrafter"/>
</dbReference>
<evidence type="ECO:0000256" key="2">
    <source>
        <dbReference type="ARBA" id="ARBA00022842"/>
    </source>
</evidence>
<dbReference type="InterPro" id="IPR036412">
    <property type="entry name" value="HAD-like_sf"/>
</dbReference>
<dbReference type="Gene3D" id="1.10.150.240">
    <property type="entry name" value="Putative phosphatase, domain 2"/>
    <property type="match status" value="1"/>
</dbReference>
<proteinExistence type="predicted"/>
<evidence type="ECO:0000313" key="3">
    <source>
        <dbReference type="EMBL" id="KMS70970.1"/>
    </source>
</evidence>
<dbReference type="InterPro" id="IPR023214">
    <property type="entry name" value="HAD_sf"/>
</dbReference>
<dbReference type="Pfam" id="PF00702">
    <property type="entry name" value="Hydrolase"/>
    <property type="match status" value="1"/>
</dbReference>
<dbReference type="EMBL" id="LFNT01000042">
    <property type="protein sequence ID" value="KMS70970.1"/>
    <property type="molecule type" value="Genomic_DNA"/>
</dbReference>
<dbReference type="Proteomes" id="UP000037432">
    <property type="component" value="Unassembled WGS sequence"/>
</dbReference>
<protein>
    <recommendedName>
        <fullName evidence="5">Phosphoglycolate phosphatase</fullName>
    </recommendedName>
</protein>
<dbReference type="SFLD" id="SFLDS00003">
    <property type="entry name" value="Haloacid_Dehalogenase"/>
    <property type="match status" value="1"/>
</dbReference>
<dbReference type="GO" id="GO:0006281">
    <property type="term" value="P:DNA repair"/>
    <property type="evidence" value="ECO:0007669"/>
    <property type="project" value="TreeGrafter"/>
</dbReference>
<dbReference type="InterPro" id="IPR050155">
    <property type="entry name" value="HAD-like_hydrolase_sf"/>
</dbReference>
<dbReference type="RefSeq" id="WP_063776917.1">
    <property type="nucleotide sequence ID" value="NZ_LFNT01000042.1"/>
</dbReference>
<name>A0A0J8BZS5_STRVR</name>
<dbReference type="GO" id="GO:0008967">
    <property type="term" value="F:phosphoglycolate phosphatase activity"/>
    <property type="evidence" value="ECO:0007669"/>
    <property type="project" value="TreeGrafter"/>
</dbReference>
<dbReference type="NCBIfam" id="TIGR01549">
    <property type="entry name" value="HAD-SF-IA-v1"/>
    <property type="match status" value="1"/>
</dbReference>
<dbReference type="Gene3D" id="3.40.50.1000">
    <property type="entry name" value="HAD superfamily/HAD-like"/>
    <property type="match status" value="1"/>
</dbReference>
<reference evidence="3 4" key="1">
    <citation type="submission" date="2015-06" db="EMBL/GenBank/DDBJ databases">
        <authorList>
            <person name="Ju K.-S."/>
            <person name="Doroghazi J.R."/>
            <person name="Metcalf W.W."/>
        </authorList>
    </citation>
    <scope>NUCLEOTIDE SEQUENCE [LARGE SCALE GENOMIC DNA]</scope>
    <source>
        <strain evidence="3 4">NRRL 3414</strain>
    </source>
</reference>
<dbReference type="PANTHER" id="PTHR43434">
    <property type="entry name" value="PHOSPHOGLYCOLATE PHOSPHATASE"/>
    <property type="match status" value="1"/>
</dbReference>
<accession>A0A0J8BZS5</accession>
<sequence length="221" mass="22768">MAPGRKQVTAVVWDMDGTLIDSASVVPDAFSETVRVLGGTVRSTAEIVALYSLGPPVSMLTELLQRPCGDAEVDVYHGILARRAGAVMPCEGIKSVLERLQGTVPLAVFTGASRRAAEILLGAAGLLDHFSVLVGGDEVGKPKPDPAGIRKACSLIPVDVDNAVYIGDAPTDLEAARRAGVIGAAAGWGHLYDAAAPADLLLRSPGDLLACLAETNSDDSA</sequence>
<dbReference type="PATRIC" id="fig|1938.3.peg.5589"/>
<gene>
    <name evidence="3" type="ORF">ACM01_29280</name>
</gene>
<dbReference type="PANTHER" id="PTHR43434:SF23">
    <property type="entry name" value="PHOSPHOGLYCOLATE PHOSPHATASE"/>
    <property type="match status" value="1"/>
</dbReference>
<evidence type="ECO:0000256" key="1">
    <source>
        <dbReference type="ARBA" id="ARBA00022801"/>
    </source>
</evidence>
<comment type="caution">
    <text evidence="3">The sequence shown here is derived from an EMBL/GenBank/DDBJ whole genome shotgun (WGS) entry which is preliminary data.</text>
</comment>